<dbReference type="PANTHER" id="PTHR45825">
    <property type="entry name" value="GRANULE-BOUND STARCH SYNTHASE 1, CHLOROPLASTIC/AMYLOPLASTIC"/>
    <property type="match status" value="1"/>
</dbReference>
<evidence type="ECO:0000256" key="4">
    <source>
        <dbReference type="ARBA" id="ARBA00022679"/>
    </source>
</evidence>
<comment type="catalytic activity">
    <reaction evidence="1">
        <text>[(1-&gt;4)-alpha-D-glucosyl](n) + ADP-alpha-D-glucose = [(1-&gt;4)-alpha-D-glucosyl](n+1) + ADP + H(+)</text>
        <dbReference type="Rhea" id="RHEA:18189"/>
        <dbReference type="Rhea" id="RHEA-COMP:9584"/>
        <dbReference type="Rhea" id="RHEA-COMP:9587"/>
        <dbReference type="ChEBI" id="CHEBI:15378"/>
        <dbReference type="ChEBI" id="CHEBI:15444"/>
        <dbReference type="ChEBI" id="CHEBI:57498"/>
        <dbReference type="ChEBI" id="CHEBI:456216"/>
        <dbReference type="EC" id="2.4.1.21"/>
    </reaction>
</comment>
<dbReference type="OrthoDB" id="9808590at2"/>
<keyword evidence="7" id="KW-1185">Reference proteome</keyword>
<dbReference type="EC" id="2.4.1.21" evidence="2"/>
<dbReference type="Gene3D" id="3.40.50.2000">
    <property type="entry name" value="Glycogen Phosphorylase B"/>
    <property type="match status" value="1"/>
</dbReference>
<dbReference type="PANTHER" id="PTHR45825:SF11">
    <property type="entry name" value="ALPHA AMYLASE DOMAIN-CONTAINING PROTEIN"/>
    <property type="match status" value="1"/>
</dbReference>
<evidence type="ECO:0000256" key="3">
    <source>
        <dbReference type="ARBA" id="ARBA00022676"/>
    </source>
</evidence>
<dbReference type="RefSeq" id="WP_092460300.1">
    <property type="nucleotide sequence ID" value="NZ_FPCJ01000001.1"/>
</dbReference>
<evidence type="ECO:0000313" key="6">
    <source>
        <dbReference type="EMBL" id="SFV34775.1"/>
    </source>
</evidence>
<organism evidence="6 7">
    <name type="scientific">Thermoflavifilum thermophilum</name>
    <dbReference type="NCBI Taxonomy" id="1393122"/>
    <lineage>
        <taxon>Bacteria</taxon>
        <taxon>Pseudomonadati</taxon>
        <taxon>Bacteroidota</taxon>
        <taxon>Chitinophagia</taxon>
        <taxon>Chitinophagales</taxon>
        <taxon>Chitinophagaceae</taxon>
        <taxon>Thermoflavifilum</taxon>
    </lineage>
</organism>
<evidence type="ECO:0000313" key="7">
    <source>
        <dbReference type="Proteomes" id="UP000199537"/>
    </source>
</evidence>
<dbReference type="SUPFAM" id="SSF53756">
    <property type="entry name" value="UDP-Glycosyltransferase/glycogen phosphorylase"/>
    <property type="match status" value="1"/>
</dbReference>
<sequence>MSAKKRILFIAEEMSPYLELTEYAQIVHQLAVKANEAGMEVRVIMPRFGVINERRHRLHEVVRLSGINIIIDNDDYPLIIKVASLPNARLQVYFLDNEDFFKRKFVFHDEQGNFFEDNALRAVFFCKGALETVKKFGWPPDIIHLNGWMSSLIPLYLKTAYKKEPVFSPTKVIYSVTNDTFEGSLHSSFAKKAAISQQIKSKDLALYKEGTHLALNRGAMAYADALAIGASKLSKPLMEELKTHQDKPILPFCSDEEQLKQYLQLYEELAVESVK</sequence>
<dbReference type="GO" id="GO:0009011">
    <property type="term" value="F:alpha-1,4-glucan glucosyltransferase (ADP-glucose donor) activity"/>
    <property type="evidence" value="ECO:0007669"/>
    <property type="project" value="UniProtKB-EC"/>
</dbReference>
<proteinExistence type="predicted"/>
<evidence type="ECO:0000256" key="2">
    <source>
        <dbReference type="ARBA" id="ARBA00012588"/>
    </source>
</evidence>
<feature type="domain" description="Starch synthase catalytic" evidence="5">
    <location>
        <begin position="6"/>
        <end position="227"/>
    </location>
</feature>
<gene>
    <name evidence="6" type="ORF">SAMN05660895_2085</name>
</gene>
<dbReference type="Pfam" id="PF08323">
    <property type="entry name" value="Glyco_transf_5"/>
    <property type="match status" value="1"/>
</dbReference>
<dbReference type="AlphaFoldDB" id="A0A1I7NJC5"/>
<evidence type="ECO:0000259" key="5">
    <source>
        <dbReference type="Pfam" id="PF08323"/>
    </source>
</evidence>
<dbReference type="InterPro" id="IPR013534">
    <property type="entry name" value="Starch_synth_cat_dom"/>
</dbReference>
<protein>
    <recommendedName>
        <fullName evidence="2">starch synthase</fullName>
        <ecNumber evidence="2">2.4.1.21</ecNumber>
    </recommendedName>
</protein>
<dbReference type="STRING" id="1393122.SAMN05660895_2085"/>
<evidence type="ECO:0000256" key="1">
    <source>
        <dbReference type="ARBA" id="ARBA00001478"/>
    </source>
</evidence>
<dbReference type="EMBL" id="FPCJ01000001">
    <property type="protein sequence ID" value="SFV34775.1"/>
    <property type="molecule type" value="Genomic_DNA"/>
</dbReference>
<reference evidence="7" key="1">
    <citation type="submission" date="2016-10" db="EMBL/GenBank/DDBJ databases">
        <authorList>
            <person name="Varghese N."/>
            <person name="Submissions S."/>
        </authorList>
    </citation>
    <scope>NUCLEOTIDE SEQUENCE [LARGE SCALE GENOMIC DNA]</scope>
    <source>
        <strain evidence="7">DSM 14807</strain>
    </source>
</reference>
<dbReference type="Proteomes" id="UP000199537">
    <property type="component" value="Unassembled WGS sequence"/>
</dbReference>
<name>A0A1I7NJC5_9BACT</name>
<accession>A0A1I7NJC5</accession>
<keyword evidence="4" id="KW-0808">Transferase</keyword>
<keyword evidence="3" id="KW-0328">Glycosyltransferase</keyword>